<dbReference type="InterPro" id="IPR037867">
    <property type="entry name" value="Swd2/WDR82"/>
</dbReference>
<evidence type="ECO:0000256" key="6">
    <source>
        <dbReference type="PROSITE-ProRule" id="PRU00221"/>
    </source>
</evidence>
<accession>A0A1V9Y838</accession>
<feature type="repeat" description="WD" evidence="6">
    <location>
        <begin position="271"/>
        <end position="302"/>
    </location>
</feature>
<dbReference type="InterPro" id="IPR036322">
    <property type="entry name" value="WD40_repeat_dom_sf"/>
</dbReference>
<sequence length="337" mass="37114">MAAPLSFTEAVVRSYSIARVFPGDEDALMTAIDFHRSGNVCVTARSDGTINAINCISGTSFKSILTKKYGVELLRTTHHPDCLIWSSQNDSNDHSIRYHSLFDNKFLRFFSGHTAKVTSLMMHPTADEFLTTSLDGTFRIWDIRSPESRGELKCGEAGRTLCAAYDTDGLVFGVYTGDGIVRMYDARNFTDGPFAKFPLNDETITVALRPILQQRKFSGKLDVLSLNFSPDQQHLLLSTNAGLLIQLDAFEGKLKRIFASHPNANGTKLGVSYSPDGKFIACGADDGSICMYDANSGAMVGTPLKGHVGQVFDLQWNPQRHLLGSVHANTLFWQPNM</sequence>
<reference evidence="7 8" key="1">
    <citation type="journal article" date="2014" name="Genome Biol. Evol.">
        <title>The secreted proteins of Achlya hypogyna and Thraustotheca clavata identify the ancestral oomycete secretome and reveal gene acquisitions by horizontal gene transfer.</title>
        <authorList>
            <person name="Misner I."/>
            <person name="Blouin N."/>
            <person name="Leonard G."/>
            <person name="Richards T.A."/>
            <person name="Lane C.E."/>
        </authorList>
    </citation>
    <scope>NUCLEOTIDE SEQUENCE [LARGE SCALE GENOMIC DNA]</scope>
    <source>
        <strain evidence="7 8">ATCC 34112</strain>
    </source>
</reference>
<dbReference type="InterPro" id="IPR001680">
    <property type="entry name" value="WD40_rpt"/>
</dbReference>
<keyword evidence="5" id="KW-0539">Nucleus</keyword>
<organism evidence="7 8">
    <name type="scientific">Thraustotheca clavata</name>
    <dbReference type="NCBI Taxonomy" id="74557"/>
    <lineage>
        <taxon>Eukaryota</taxon>
        <taxon>Sar</taxon>
        <taxon>Stramenopiles</taxon>
        <taxon>Oomycota</taxon>
        <taxon>Saprolegniomycetes</taxon>
        <taxon>Saprolegniales</taxon>
        <taxon>Achlyaceae</taxon>
        <taxon>Thraustotheca</taxon>
    </lineage>
</organism>
<protein>
    <submittedName>
        <fullName evidence="7">Uncharacterized protein</fullName>
    </submittedName>
</protein>
<feature type="repeat" description="WD" evidence="6">
    <location>
        <begin position="110"/>
        <end position="151"/>
    </location>
</feature>
<keyword evidence="8" id="KW-1185">Reference proteome</keyword>
<evidence type="ECO:0000256" key="2">
    <source>
        <dbReference type="ARBA" id="ARBA00005616"/>
    </source>
</evidence>
<comment type="caution">
    <text evidence="7">The sequence shown here is derived from an EMBL/GenBank/DDBJ whole genome shotgun (WGS) entry which is preliminary data.</text>
</comment>
<dbReference type="Pfam" id="PF00400">
    <property type="entry name" value="WD40"/>
    <property type="match status" value="3"/>
</dbReference>
<evidence type="ECO:0000256" key="4">
    <source>
        <dbReference type="ARBA" id="ARBA00022737"/>
    </source>
</evidence>
<comment type="similarity">
    <text evidence="2">Belongs to the WD repeat SWD2 family.</text>
</comment>
<name>A0A1V9Y838_9STRA</name>
<comment type="subcellular location">
    <subcellularLocation>
        <location evidence="1">Nucleus</location>
    </subcellularLocation>
</comment>
<dbReference type="PROSITE" id="PS50294">
    <property type="entry name" value="WD_REPEATS_REGION"/>
    <property type="match status" value="1"/>
</dbReference>
<proteinExistence type="inferred from homology"/>
<evidence type="ECO:0000313" key="8">
    <source>
        <dbReference type="Proteomes" id="UP000243217"/>
    </source>
</evidence>
<dbReference type="GO" id="GO:0048188">
    <property type="term" value="C:Set1C/COMPASS complex"/>
    <property type="evidence" value="ECO:0007669"/>
    <property type="project" value="TreeGrafter"/>
</dbReference>
<dbReference type="GO" id="GO:0016070">
    <property type="term" value="P:RNA metabolic process"/>
    <property type="evidence" value="ECO:0007669"/>
    <property type="project" value="UniProtKB-ARBA"/>
</dbReference>
<evidence type="ECO:0000256" key="1">
    <source>
        <dbReference type="ARBA" id="ARBA00004123"/>
    </source>
</evidence>
<dbReference type="Proteomes" id="UP000243217">
    <property type="component" value="Unassembled WGS sequence"/>
</dbReference>
<dbReference type="AlphaFoldDB" id="A0A1V9Y838"/>
<dbReference type="SMART" id="SM00320">
    <property type="entry name" value="WD40"/>
    <property type="match status" value="6"/>
</dbReference>
<dbReference type="SUPFAM" id="SSF50978">
    <property type="entry name" value="WD40 repeat-like"/>
    <property type="match status" value="1"/>
</dbReference>
<evidence type="ECO:0000256" key="5">
    <source>
        <dbReference type="ARBA" id="ARBA00023242"/>
    </source>
</evidence>
<dbReference type="GO" id="GO:0003682">
    <property type="term" value="F:chromatin binding"/>
    <property type="evidence" value="ECO:0007669"/>
    <property type="project" value="TreeGrafter"/>
</dbReference>
<gene>
    <name evidence="7" type="ORF">THRCLA_11303</name>
</gene>
<dbReference type="EMBL" id="JNBS01004873">
    <property type="protein sequence ID" value="OQR81900.1"/>
    <property type="molecule type" value="Genomic_DNA"/>
</dbReference>
<dbReference type="OrthoDB" id="27537at2759"/>
<dbReference type="Gene3D" id="2.130.10.10">
    <property type="entry name" value="YVTN repeat-like/Quinoprotein amine dehydrogenase"/>
    <property type="match status" value="2"/>
</dbReference>
<dbReference type="STRING" id="74557.A0A1V9Y838"/>
<keyword evidence="4" id="KW-0677">Repeat</keyword>
<dbReference type="PROSITE" id="PS50082">
    <property type="entry name" value="WD_REPEATS_2"/>
    <property type="match status" value="2"/>
</dbReference>
<dbReference type="InterPro" id="IPR015943">
    <property type="entry name" value="WD40/YVTN_repeat-like_dom_sf"/>
</dbReference>
<dbReference type="PANTHER" id="PTHR19861:SF0">
    <property type="entry name" value="WD REPEAT-CONTAINING PROTEIN 82"/>
    <property type="match status" value="1"/>
</dbReference>
<keyword evidence="3 6" id="KW-0853">WD repeat</keyword>
<evidence type="ECO:0000313" key="7">
    <source>
        <dbReference type="EMBL" id="OQR81900.1"/>
    </source>
</evidence>
<dbReference type="PANTHER" id="PTHR19861">
    <property type="entry name" value="WD40 REPEAT PROTEIN SWD2"/>
    <property type="match status" value="1"/>
</dbReference>
<evidence type="ECO:0000256" key="3">
    <source>
        <dbReference type="ARBA" id="ARBA00022574"/>
    </source>
</evidence>